<evidence type="ECO:0000313" key="2">
    <source>
        <dbReference type="Proteomes" id="UP000596661"/>
    </source>
</evidence>
<dbReference type="Proteomes" id="UP000596661">
    <property type="component" value="Chromosome 1"/>
</dbReference>
<reference evidence="1" key="2">
    <citation type="submission" date="2021-03" db="UniProtKB">
        <authorList>
            <consortium name="EnsemblPlants"/>
        </authorList>
    </citation>
    <scope>IDENTIFICATION</scope>
</reference>
<reference evidence="1" key="1">
    <citation type="submission" date="2018-11" db="EMBL/GenBank/DDBJ databases">
        <authorList>
            <person name="Grassa J C."/>
        </authorList>
    </citation>
    <scope>NUCLEOTIDE SEQUENCE [LARGE SCALE GENOMIC DNA]</scope>
</reference>
<dbReference type="AlphaFoldDB" id="A0A803NFG8"/>
<evidence type="ECO:0000313" key="1">
    <source>
        <dbReference type="EnsemblPlants" id="cds.evm.model.01.1066"/>
    </source>
</evidence>
<sequence>MAEMGSTLGEVDYGMYFNSSVLDWPWGSKSWSYYIYTRYSTRRSSLSVLFILCAKDFSGLIKKYEINKWLHGCKAARRAPVISHMLFADDNYLCRANEREPAKIMELLTKFEQASVVASMRGAVRDYFFPSKFGRGEGQSDYGGRGPSVG</sequence>
<name>A0A803NFG8_CANSA</name>
<proteinExistence type="predicted"/>
<dbReference type="Gramene" id="evm.model.01.1066">
    <property type="protein sequence ID" value="cds.evm.model.01.1066"/>
    <property type="gene ID" value="evm.TU.01.1066"/>
</dbReference>
<evidence type="ECO:0008006" key="3">
    <source>
        <dbReference type="Google" id="ProtNLM"/>
    </source>
</evidence>
<protein>
    <recommendedName>
        <fullName evidence="3">Reverse transcriptase</fullName>
    </recommendedName>
</protein>
<accession>A0A803NFG8</accession>
<dbReference type="EMBL" id="UZAU01000019">
    <property type="status" value="NOT_ANNOTATED_CDS"/>
    <property type="molecule type" value="Genomic_DNA"/>
</dbReference>
<dbReference type="EnsemblPlants" id="evm.model.01.1066">
    <property type="protein sequence ID" value="cds.evm.model.01.1066"/>
    <property type="gene ID" value="evm.TU.01.1066"/>
</dbReference>
<keyword evidence="2" id="KW-1185">Reference proteome</keyword>
<organism evidence="1 2">
    <name type="scientific">Cannabis sativa</name>
    <name type="common">Hemp</name>
    <name type="synonym">Marijuana</name>
    <dbReference type="NCBI Taxonomy" id="3483"/>
    <lineage>
        <taxon>Eukaryota</taxon>
        <taxon>Viridiplantae</taxon>
        <taxon>Streptophyta</taxon>
        <taxon>Embryophyta</taxon>
        <taxon>Tracheophyta</taxon>
        <taxon>Spermatophyta</taxon>
        <taxon>Magnoliopsida</taxon>
        <taxon>eudicotyledons</taxon>
        <taxon>Gunneridae</taxon>
        <taxon>Pentapetalae</taxon>
        <taxon>rosids</taxon>
        <taxon>fabids</taxon>
        <taxon>Rosales</taxon>
        <taxon>Cannabaceae</taxon>
        <taxon>Cannabis</taxon>
    </lineage>
</organism>